<evidence type="ECO:0000313" key="3">
    <source>
        <dbReference type="Proteomes" id="UP000315947"/>
    </source>
</evidence>
<dbReference type="Proteomes" id="UP000315947">
    <property type="component" value="Chromosome"/>
</dbReference>
<keyword evidence="1" id="KW-0812">Transmembrane</keyword>
<keyword evidence="1" id="KW-1133">Transmembrane helix</keyword>
<gene>
    <name evidence="2" type="ORF">FM037_11120</name>
</gene>
<accession>A0ABX5WX61</accession>
<dbReference type="EMBL" id="CP041614">
    <property type="protein sequence ID" value="QDO83681.1"/>
    <property type="molecule type" value="Genomic_DNA"/>
</dbReference>
<reference evidence="2 3" key="1">
    <citation type="submission" date="2019-07" db="EMBL/GenBank/DDBJ databases">
        <title>Shewanella sp. YLB-06 whole genomic sequence.</title>
        <authorList>
            <person name="Yu L."/>
        </authorList>
    </citation>
    <scope>NUCLEOTIDE SEQUENCE [LARGE SCALE GENOMIC DNA]</scope>
    <source>
        <strain evidence="2 3">YLB-06</strain>
    </source>
</reference>
<protein>
    <submittedName>
        <fullName evidence="2">DUF2845 domain-containing protein</fullName>
    </submittedName>
</protein>
<keyword evidence="1" id="KW-0472">Membrane</keyword>
<sequence length="151" mass="16996">MNLLNLFGIIKRNECFFSFLNILVRNLLSIIRALHTFLGMEYLYMKKLNLSVLLFTLFFSLAATANSSFRLENGKLLTIGKSKSEIIMLAGSPISADVEKVAIDKGQDGDSVKREVLTYKLKGSIGGFYLVVVTIENNRVVSITSKQYERF</sequence>
<proteinExistence type="predicted"/>
<keyword evidence="3" id="KW-1185">Reference proteome</keyword>
<feature type="transmembrane region" description="Helical" evidence="1">
    <location>
        <begin position="50"/>
        <end position="69"/>
    </location>
</feature>
<organism evidence="2 3">
    <name type="scientific">Shewanella psychropiezotolerans</name>
    <dbReference type="NCBI Taxonomy" id="2593655"/>
    <lineage>
        <taxon>Bacteria</taxon>
        <taxon>Pseudomonadati</taxon>
        <taxon>Pseudomonadota</taxon>
        <taxon>Gammaproteobacteria</taxon>
        <taxon>Alteromonadales</taxon>
        <taxon>Shewanellaceae</taxon>
        <taxon>Shewanella</taxon>
    </lineage>
</organism>
<feature type="transmembrane region" description="Helical" evidence="1">
    <location>
        <begin position="16"/>
        <end position="38"/>
    </location>
</feature>
<name>A0ABX5WX61_9GAMM</name>
<evidence type="ECO:0000313" key="2">
    <source>
        <dbReference type="EMBL" id="QDO83681.1"/>
    </source>
</evidence>
<evidence type="ECO:0000256" key="1">
    <source>
        <dbReference type="SAM" id="Phobius"/>
    </source>
</evidence>